<evidence type="ECO:0000256" key="11">
    <source>
        <dbReference type="ARBA" id="ARBA00022676"/>
    </source>
</evidence>
<comment type="similarity">
    <text evidence="3">In the C-terminal section; belongs to the transpeptidase family.</text>
</comment>
<evidence type="ECO:0000256" key="25">
    <source>
        <dbReference type="ARBA" id="ARBA00049902"/>
    </source>
</evidence>
<reference evidence="31 32" key="1">
    <citation type="submission" date="2017-07" db="EMBL/GenBank/DDBJ databases">
        <title>Complete Genome Sequence of the cosmetic ferment Vitreoscilla filiformis (ATCC15551).</title>
        <authorList>
            <person name="Contreras S."/>
            <person name="Sagory-Zalkind P."/>
            <person name="Blanquart H."/>
            <person name="Iltis A."/>
            <person name="Morand S.C."/>
        </authorList>
    </citation>
    <scope>NUCLEOTIDE SEQUENCE [LARGE SCALE GENOMIC DNA]</scope>
    <source>
        <strain evidence="31 32">ATCC 15551</strain>
    </source>
</reference>
<evidence type="ECO:0000313" key="31">
    <source>
        <dbReference type="EMBL" id="ASM76684.1"/>
    </source>
</evidence>
<dbReference type="RefSeq" id="WP_089415975.1">
    <property type="nucleotide sequence ID" value="NZ_CP022423.1"/>
</dbReference>
<comment type="pathway">
    <text evidence="2">Cell wall biogenesis; peptidoglycan biosynthesis.</text>
</comment>
<name>A0A221KCC0_VITFI</name>
<dbReference type="InterPro" id="IPR001460">
    <property type="entry name" value="PCN-bd_Tpept"/>
</dbReference>
<sequence length="792" mass="85562">MTERPSPSPRRWIVGLASVLVGLALVLTMVIAVAVARYYPELPELDRVTEYQPRLPLQVFTSDGVEIAQFGSERRQFLPIEQIPPMMQAAVLAVEDARFHEHSGLDVKGIARAVWVNLSGGRRQGASTITQQVARNFFLSSQRTFERKFKEALLAIKIEQQLSKDRILELYMNQIYLGQRAYGFGAAAQVYFGKPLKELSVAEMAMLAGLPQNPAFANPITNLAKATTRQHVVLMRMLETGAIDQAAHDAAKAQTLQLQTRPQVTVHAEYVAEMARKAVYEQFGEEAYTQGIQVYTSLVAAEQQAAWSALRRGILDHERKQAWRGPENQEDLPDDPAAVEAAAAQILKEQRDDEDLRVALVHQAGPREIVAQLATGEMVKITGDGLKPGQTGLSPKAPPALAIRRGAILRLTQHPKTGWQIAQWPQAQGAIVAMTPATGRIRALVGGFDFTRQKFNHVTQAWRQPGSSFKPFLYSAALEHGIMPATLVNDAPLTIGDWSPQNSDGQFDGPMSLRRALAKSKNLVSIRLVQMMGVGNARQWVSRFGFEADRHPDNLTLALGAGSVTPLQMAAGYSIFANGGFRVDPVVIERIVGSNGKVLFQAPPAPPLSEELRVVPARNVFIVDSLLQEVTRSGTAARAQGTLKRPDLFGKTGTTNDAVDAWFAGFQPGVAAVVWMGYDDPRSLGSRETGGGLSLPVWISYMERALRGVAVQSYVPPEDVVNVGGDWRYSEFAEGGMVRGVGVEVPDPSVAASAASDAAPAASATAPAAPTPVPAPANGAASGLLNGLLSSF</sequence>
<dbReference type="Gene3D" id="1.10.3810.10">
    <property type="entry name" value="Biosynthetic peptidoglycan transglycosylase-like"/>
    <property type="match status" value="1"/>
</dbReference>
<evidence type="ECO:0000256" key="18">
    <source>
        <dbReference type="ARBA" id="ARBA00022989"/>
    </source>
</evidence>
<keyword evidence="20" id="KW-0046">Antibiotic resistance</keyword>
<dbReference type="SUPFAM" id="SSF53955">
    <property type="entry name" value="Lysozyme-like"/>
    <property type="match status" value="1"/>
</dbReference>
<evidence type="ECO:0000256" key="2">
    <source>
        <dbReference type="ARBA" id="ARBA00004752"/>
    </source>
</evidence>
<dbReference type="InterPro" id="IPR012338">
    <property type="entry name" value="Beta-lactam/transpept-like"/>
</dbReference>
<dbReference type="Gene3D" id="3.40.710.10">
    <property type="entry name" value="DD-peptidase/beta-lactamase superfamily"/>
    <property type="match status" value="2"/>
</dbReference>
<keyword evidence="32" id="KW-1185">Reference proteome</keyword>
<dbReference type="EC" id="3.4.16.4" evidence="5"/>
<dbReference type="SUPFAM" id="SSF56601">
    <property type="entry name" value="beta-lactamase/transpeptidase-like"/>
    <property type="match status" value="1"/>
</dbReference>
<organism evidence="31 32">
    <name type="scientific">Vitreoscilla filiformis</name>
    <dbReference type="NCBI Taxonomy" id="63"/>
    <lineage>
        <taxon>Bacteria</taxon>
        <taxon>Pseudomonadati</taxon>
        <taxon>Pseudomonadota</taxon>
        <taxon>Betaproteobacteria</taxon>
        <taxon>Neisseriales</taxon>
        <taxon>Neisseriaceae</taxon>
        <taxon>Vitreoscilla</taxon>
    </lineage>
</organism>
<evidence type="ECO:0000256" key="22">
    <source>
        <dbReference type="ARBA" id="ARBA00023316"/>
    </source>
</evidence>
<evidence type="ECO:0000256" key="7">
    <source>
        <dbReference type="ARBA" id="ARBA00022475"/>
    </source>
</evidence>
<evidence type="ECO:0000256" key="19">
    <source>
        <dbReference type="ARBA" id="ARBA00023136"/>
    </source>
</evidence>
<dbReference type="NCBIfam" id="TIGR02074">
    <property type="entry name" value="PBP_1a_fam"/>
    <property type="match status" value="1"/>
</dbReference>
<dbReference type="GO" id="GO:0009002">
    <property type="term" value="F:serine-type D-Ala-D-Ala carboxypeptidase activity"/>
    <property type="evidence" value="ECO:0007669"/>
    <property type="project" value="UniProtKB-EC"/>
</dbReference>
<keyword evidence="21" id="KW-0511">Multifunctional enzyme</keyword>
<evidence type="ECO:0000256" key="14">
    <source>
        <dbReference type="ARBA" id="ARBA00022801"/>
    </source>
</evidence>
<comment type="similarity">
    <text evidence="4">In the N-terminal section; belongs to the glycosyltransferase 51 family.</text>
</comment>
<dbReference type="Pfam" id="PF00912">
    <property type="entry name" value="Transgly"/>
    <property type="match status" value="1"/>
</dbReference>
<dbReference type="InterPro" id="IPR031376">
    <property type="entry name" value="PCB_OB"/>
</dbReference>
<evidence type="ECO:0000256" key="20">
    <source>
        <dbReference type="ARBA" id="ARBA00023251"/>
    </source>
</evidence>
<feature type="domain" description="Penicillin-binding protein transpeptidase" evidence="28">
    <location>
        <begin position="429"/>
        <end position="669"/>
    </location>
</feature>
<dbReference type="FunFam" id="1.10.3810.10:FF:000003">
    <property type="entry name" value="Penicillin-binding protein 1a"/>
    <property type="match status" value="1"/>
</dbReference>
<evidence type="ECO:0000256" key="24">
    <source>
        <dbReference type="ARBA" id="ARBA00044770"/>
    </source>
</evidence>
<evidence type="ECO:0000256" key="27">
    <source>
        <dbReference type="SAM" id="Phobius"/>
    </source>
</evidence>
<evidence type="ECO:0000256" key="26">
    <source>
        <dbReference type="ARBA" id="ARBA00060592"/>
    </source>
</evidence>
<dbReference type="InterPro" id="IPR036950">
    <property type="entry name" value="PBP_transglycosylase"/>
</dbReference>
<evidence type="ECO:0000256" key="6">
    <source>
        <dbReference type="ARBA" id="ARBA00018638"/>
    </source>
</evidence>
<keyword evidence="17" id="KW-0573">Peptidoglycan synthesis</keyword>
<evidence type="ECO:0000256" key="17">
    <source>
        <dbReference type="ARBA" id="ARBA00022984"/>
    </source>
</evidence>
<evidence type="ECO:0000256" key="1">
    <source>
        <dbReference type="ARBA" id="ARBA00004249"/>
    </source>
</evidence>
<evidence type="ECO:0000256" key="8">
    <source>
        <dbReference type="ARBA" id="ARBA00022519"/>
    </source>
</evidence>
<dbReference type="GO" id="GO:0046677">
    <property type="term" value="P:response to antibiotic"/>
    <property type="evidence" value="ECO:0007669"/>
    <property type="project" value="UniProtKB-KW"/>
</dbReference>
<protein>
    <recommendedName>
        <fullName evidence="6">Penicillin-binding protein 1A</fullName>
        <ecNumber evidence="24">2.4.99.28</ecNumber>
        <ecNumber evidence="5">3.4.16.4</ecNumber>
    </recommendedName>
</protein>
<evidence type="ECO:0000256" key="15">
    <source>
        <dbReference type="ARBA" id="ARBA00022960"/>
    </source>
</evidence>
<comment type="catalytic activity">
    <reaction evidence="23">
        <text>Preferential cleavage: (Ac)2-L-Lys-D-Ala-|-D-Ala. Also transpeptidation of peptidyl-alanyl moieties that are N-acyl substituents of D-alanine.</text>
        <dbReference type="EC" id="3.4.16.4"/>
    </reaction>
</comment>
<dbReference type="Pfam" id="PF00905">
    <property type="entry name" value="Transpeptidase"/>
    <property type="match status" value="1"/>
</dbReference>
<keyword evidence="15" id="KW-0133">Cell shape</keyword>
<keyword evidence="16" id="KW-0735">Signal-anchor</keyword>
<evidence type="ECO:0000256" key="21">
    <source>
        <dbReference type="ARBA" id="ARBA00023268"/>
    </source>
</evidence>
<dbReference type="GO" id="GO:0030288">
    <property type="term" value="C:outer membrane-bounded periplasmic space"/>
    <property type="evidence" value="ECO:0007669"/>
    <property type="project" value="TreeGrafter"/>
</dbReference>
<dbReference type="GO" id="GO:0008955">
    <property type="term" value="F:peptidoglycan glycosyltransferase activity"/>
    <property type="evidence" value="ECO:0007669"/>
    <property type="project" value="UniProtKB-EC"/>
</dbReference>
<keyword evidence="18 27" id="KW-1133">Transmembrane helix</keyword>
<evidence type="ECO:0000256" key="10">
    <source>
        <dbReference type="ARBA" id="ARBA00022670"/>
    </source>
</evidence>
<keyword evidence="9" id="KW-0121">Carboxypeptidase</keyword>
<dbReference type="InterPro" id="IPR050396">
    <property type="entry name" value="Glycosyltr_51/Transpeptidase"/>
</dbReference>
<comment type="pathway">
    <text evidence="26">Glycan biosynthesis.</text>
</comment>
<feature type="domain" description="Glycosyl transferase family 51" evidence="29">
    <location>
        <begin position="64"/>
        <end position="237"/>
    </location>
</feature>
<dbReference type="Pfam" id="PF17092">
    <property type="entry name" value="PCB_OB"/>
    <property type="match status" value="1"/>
</dbReference>
<dbReference type="UniPathway" id="UPA00219"/>
<dbReference type="PANTHER" id="PTHR32282:SF27">
    <property type="entry name" value="PENICILLIN-BINDING PROTEIN 1A"/>
    <property type="match status" value="1"/>
</dbReference>
<dbReference type="PANTHER" id="PTHR32282">
    <property type="entry name" value="BINDING PROTEIN TRANSPEPTIDASE, PUTATIVE-RELATED"/>
    <property type="match status" value="1"/>
</dbReference>
<keyword evidence="11" id="KW-0328">Glycosyltransferase</keyword>
<keyword evidence="14" id="KW-0378">Hydrolase</keyword>
<comment type="subcellular location">
    <subcellularLocation>
        <location evidence="1">Cell inner membrane</location>
        <topology evidence="1">Single-pass type II membrane protein</topology>
    </subcellularLocation>
</comment>
<accession>A0A221KCC0</accession>
<dbReference type="GO" id="GO:0071555">
    <property type="term" value="P:cell wall organization"/>
    <property type="evidence" value="ECO:0007669"/>
    <property type="project" value="UniProtKB-KW"/>
</dbReference>
<feature type="domain" description="Penicillin-binding protein OB-like" evidence="30">
    <location>
        <begin position="323"/>
        <end position="427"/>
    </location>
</feature>
<dbReference type="GO" id="GO:0005886">
    <property type="term" value="C:plasma membrane"/>
    <property type="evidence" value="ECO:0007669"/>
    <property type="project" value="UniProtKB-SubCell"/>
</dbReference>
<gene>
    <name evidence="31" type="ORF">VITFI_CDS0906</name>
</gene>
<evidence type="ECO:0000259" key="30">
    <source>
        <dbReference type="Pfam" id="PF17092"/>
    </source>
</evidence>
<evidence type="ECO:0000259" key="29">
    <source>
        <dbReference type="Pfam" id="PF00912"/>
    </source>
</evidence>
<evidence type="ECO:0000256" key="16">
    <source>
        <dbReference type="ARBA" id="ARBA00022968"/>
    </source>
</evidence>
<evidence type="ECO:0000256" key="13">
    <source>
        <dbReference type="ARBA" id="ARBA00022692"/>
    </source>
</evidence>
<keyword evidence="7" id="KW-1003">Cell membrane</keyword>
<feature type="transmembrane region" description="Helical" evidence="27">
    <location>
        <begin position="12"/>
        <end position="39"/>
    </location>
</feature>
<dbReference type="GO" id="GO:0008360">
    <property type="term" value="P:regulation of cell shape"/>
    <property type="evidence" value="ECO:0007669"/>
    <property type="project" value="UniProtKB-KW"/>
</dbReference>
<dbReference type="EMBL" id="CP022423">
    <property type="protein sequence ID" value="ASM76684.1"/>
    <property type="molecule type" value="Genomic_DNA"/>
</dbReference>
<dbReference type="GO" id="GO:0009252">
    <property type="term" value="P:peptidoglycan biosynthetic process"/>
    <property type="evidence" value="ECO:0007669"/>
    <property type="project" value="UniProtKB-UniPathway"/>
</dbReference>
<dbReference type="OrthoDB" id="9766909at2"/>
<dbReference type="InterPro" id="IPR001264">
    <property type="entry name" value="Glyco_trans_51"/>
</dbReference>
<evidence type="ECO:0000256" key="12">
    <source>
        <dbReference type="ARBA" id="ARBA00022679"/>
    </source>
</evidence>
<evidence type="ECO:0000256" key="9">
    <source>
        <dbReference type="ARBA" id="ARBA00022645"/>
    </source>
</evidence>
<evidence type="ECO:0000259" key="28">
    <source>
        <dbReference type="Pfam" id="PF00905"/>
    </source>
</evidence>
<evidence type="ECO:0000256" key="4">
    <source>
        <dbReference type="ARBA" id="ARBA00007739"/>
    </source>
</evidence>
<evidence type="ECO:0000256" key="5">
    <source>
        <dbReference type="ARBA" id="ARBA00012448"/>
    </source>
</evidence>
<keyword evidence="10" id="KW-0645">Protease</keyword>
<keyword evidence="8" id="KW-0997">Cell inner membrane</keyword>
<dbReference type="GO" id="GO:0006508">
    <property type="term" value="P:proteolysis"/>
    <property type="evidence" value="ECO:0007669"/>
    <property type="project" value="UniProtKB-KW"/>
</dbReference>
<dbReference type="KEGG" id="vff:VITFI_CDS0906"/>
<evidence type="ECO:0000313" key="32">
    <source>
        <dbReference type="Proteomes" id="UP000199729"/>
    </source>
</evidence>
<keyword evidence="13 27" id="KW-0812">Transmembrane</keyword>
<evidence type="ECO:0000256" key="23">
    <source>
        <dbReference type="ARBA" id="ARBA00034000"/>
    </source>
</evidence>
<keyword evidence="12 31" id="KW-0808">Transferase</keyword>
<proteinExistence type="inferred from homology"/>
<keyword evidence="19 27" id="KW-0472">Membrane</keyword>
<keyword evidence="22" id="KW-0961">Cell wall biogenesis/degradation</keyword>
<dbReference type="InterPro" id="IPR023346">
    <property type="entry name" value="Lysozyme-like_dom_sf"/>
</dbReference>
<dbReference type="Proteomes" id="UP000199729">
    <property type="component" value="Chromosome"/>
</dbReference>
<evidence type="ECO:0000256" key="3">
    <source>
        <dbReference type="ARBA" id="ARBA00007090"/>
    </source>
</evidence>
<dbReference type="EC" id="2.4.99.28" evidence="24"/>
<dbReference type="AlphaFoldDB" id="A0A221KCC0"/>
<dbReference type="GO" id="GO:0008658">
    <property type="term" value="F:penicillin binding"/>
    <property type="evidence" value="ECO:0007669"/>
    <property type="project" value="InterPro"/>
</dbReference>
<comment type="catalytic activity">
    <reaction evidence="25">
        <text>[GlcNAc-(1-&gt;4)-Mur2Ac(oyl-L-Ala-gamma-D-Glu-L-Lys-D-Ala-D-Ala)](n)-di-trans,octa-cis-undecaprenyl diphosphate + beta-D-GlcNAc-(1-&gt;4)-Mur2Ac(oyl-L-Ala-gamma-D-Glu-L-Lys-D-Ala-D-Ala)-di-trans,octa-cis-undecaprenyl diphosphate = [GlcNAc-(1-&gt;4)-Mur2Ac(oyl-L-Ala-gamma-D-Glu-L-Lys-D-Ala-D-Ala)](n+1)-di-trans,octa-cis-undecaprenyl diphosphate + di-trans,octa-cis-undecaprenyl diphosphate + H(+)</text>
        <dbReference type="Rhea" id="RHEA:23708"/>
        <dbReference type="Rhea" id="RHEA-COMP:9602"/>
        <dbReference type="Rhea" id="RHEA-COMP:9603"/>
        <dbReference type="ChEBI" id="CHEBI:15378"/>
        <dbReference type="ChEBI" id="CHEBI:58405"/>
        <dbReference type="ChEBI" id="CHEBI:60033"/>
        <dbReference type="ChEBI" id="CHEBI:78435"/>
        <dbReference type="EC" id="2.4.99.28"/>
    </reaction>
</comment>